<dbReference type="GO" id="GO:0005777">
    <property type="term" value="C:peroxisome"/>
    <property type="evidence" value="ECO:0007669"/>
    <property type="project" value="UniProtKB-SubCell"/>
</dbReference>
<dbReference type="Gene3D" id="3.90.1200.10">
    <property type="match status" value="1"/>
</dbReference>
<comment type="catalytic activity">
    <reaction evidence="19">
        <text>tricosanoyl-CoA + oxidized [electron-transfer flavoprotein] + H(+) = (2E)-tricosenoyl-CoA + reduced [electron-transfer flavoprotein]</text>
        <dbReference type="Rhea" id="RHEA:48220"/>
        <dbReference type="Rhea" id="RHEA-COMP:10685"/>
        <dbReference type="Rhea" id="RHEA-COMP:10686"/>
        <dbReference type="ChEBI" id="CHEBI:15378"/>
        <dbReference type="ChEBI" id="CHEBI:57692"/>
        <dbReference type="ChEBI" id="CHEBI:58307"/>
        <dbReference type="ChEBI" id="CHEBI:90118"/>
        <dbReference type="ChEBI" id="CHEBI:90119"/>
    </reaction>
    <physiologicalReaction direction="left-to-right" evidence="19">
        <dbReference type="Rhea" id="RHEA:48221"/>
    </physiologicalReaction>
</comment>
<evidence type="ECO:0000256" key="7">
    <source>
        <dbReference type="ARBA" id="ARBA00022630"/>
    </source>
</evidence>
<feature type="domain" description="Acyl-CoA dehydrogenase/oxidase C-terminal" evidence="23">
    <location>
        <begin position="737"/>
        <end position="895"/>
    </location>
</feature>
<keyword evidence="8" id="KW-0274">FAD</keyword>
<dbReference type="EMBL" id="VRMN01000013">
    <property type="protein sequence ID" value="KAA8491497.1"/>
    <property type="molecule type" value="Genomic_DNA"/>
</dbReference>
<accession>A0A5J4YM77</accession>
<evidence type="ECO:0000256" key="18">
    <source>
        <dbReference type="ARBA" id="ARBA00048086"/>
    </source>
</evidence>
<dbReference type="InterPro" id="IPR046373">
    <property type="entry name" value="Acyl-CoA_Oxase/DH_mid-dom_sf"/>
</dbReference>
<keyword evidence="13" id="KW-0576">Peroxisome</keyword>
<evidence type="ECO:0000259" key="26">
    <source>
        <dbReference type="Pfam" id="PF02771"/>
    </source>
</evidence>
<comment type="function">
    <text evidence="15">Acyl-CoA dehydrogenase, that exhibits maximal activity towards saturated C22-CoA. Probably participates in beta-oxydation and energy production but could also play a role in the metabolism of specific fatty acids to control fatty acids composition of cellular lipids in brain.</text>
</comment>
<feature type="domain" description="Aminoglycoside phosphotransferase" evidence="24">
    <location>
        <begin position="68"/>
        <end position="322"/>
    </location>
</feature>
<keyword evidence="11" id="KW-0443">Lipid metabolism</keyword>
<dbReference type="InterPro" id="IPR037069">
    <property type="entry name" value="AcylCoA_DH/ox_N_sf"/>
</dbReference>
<keyword evidence="7" id="KW-0285">Flavoprotein</keyword>
<sequence length="901" mass="99515">MPWNPTLRRGRTNAQRTPRGKASDSMFDGVNTIDAAAAIRWALAERYAQLPSEWTRIPASDLIARVRVRKFSHGQSNPTFLLEFEEQESVPGIRSAVLRKKPPPPVLPKAHAVEREAAILQYLNEHNASVVESKRVPVPLVYGLCTDCGVLGTPFYLMEYVDGHVFTDPNLREVRDASLRRSMIEELARVLGKLHAVPIRSTFPFLQPQMKQPQGPAQDSFSRLTKRWMTQYEQSRTDQDDPVAAKVMHTLNTKLLDYSNKLATRHGREQRDFSILHGDFRLDNVIFERGTSRILAILDWELSTLGNPWSDMGTVCMMYLGDRMRDVPLEGSIPMLDQNTDADRARDGTEHDSADCPSLGAFVHLYMRTFQLRTAYRSKLPRTDGPAHMSFYVAFSCFRVASILQGVFSRGVQGNASSKQALSFKHLVRAYGECALSLLDGEPLHLVFASSDLSRLLFVDPQHLAGRSMLESLISESAESTLARLESFIGEYLLSSTGAEGAFAHWDAARHGAERWEQPFPGIGPLKQTAKELDLWNLWLPRAVGGKFSNLEYALLAEATGKSFILAPEAVNCSAPDTGNMELLARFGSSAQKARWLQPLLNGDIRSCFGMTEPSVASSDATNIRATIRSCPSALGPPDTYLVNGVKWWTSGAMDPRCKVCIFMGVMDTEGTGGDTSSQVQQQHGKHSMVLIPMDAPGVTVKRALKVYGFDDAVHGHAEVSFENVQVHTSDFLLGAGRGFEAAQRRLGPGRIHHCMRLLGMSERALAMMRLRASSRTAFGKKLVEFDTLRAEIAEMRLKIDQVRWLCLSAAHAMDTSEAANGPGSALASDARKAIAMIKVAAPRIACEVIDAAIQVHGGMGVCQDTLLPHMWASARSLRVADGPDAVHIQTIAKEELRPRL</sequence>
<dbReference type="AlphaFoldDB" id="A0A5J4YM77"/>
<evidence type="ECO:0000256" key="20">
    <source>
        <dbReference type="ARBA" id="ARBA00048399"/>
    </source>
</evidence>
<dbReference type="SUPFAM" id="SSF56112">
    <property type="entry name" value="Protein kinase-like (PK-like)"/>
    <property type="match status" value="1"/>
</dbReference>
<evidence type="ECO:0000256" key="10">
    <source>
        <dbReference type="ARBA" id="ARBA00023002"/>
    </source>
</evidence>
<dbReference type="OMA" id="AIAMIKI"/>
<evidence type="ECO:0000256" key="6">
    <source>
        <dbReference type="ARBA" id="ARBA00011738"/>
    </source>
</evidence>
<evidence type="ECO:0000256" key="5">
    <source>
        <dbReference type="ARBA" id="ARBA00009347"/>
    </source>
</evidence>
<comment type="catalytic activity">
    <reaction evidence="17">
        <text>docosanoyl-CoA + oxidized [electron-transfer flavoprotein] + H(+) = (2E)-docosenoyl-CoA + reduced [electron-transfer flavoprotein]</text>
        <dbReference type="Rhea" id="RHEA:47228"/>
        <dbReference type="Rhea" id="RHEA-COMP:10685"/>
        <dbReference type="Rhea" id="RHEA-COMP:10686"/>
        <dbReference type="ChEBI" id="CHEBI:15378"/>
        <dbReference type="ChEBI" id="CHEBI:57692"/>
        <dbReference type="ChEBI" id="CHEBI:58307"/>
        <dbReference type="ChEBI" id="CHEBI:65059"/>
        <dbReference type="ChEBI" id="CHEBI:74692"/>
    </reaction>
    <physiologicalReaction direction="left-to-right" evidence="17">
        <dbReference type="Rhea" id="RHEA:47229"/>
    </physiologicalReaction>
</comment>
<keyword evidence="10" id="KW-0560">Oxidoreductase</keyword>
<organism evidence="27 28">
    <name type="scientific">Porphyridium purpureum</name>
    <name type="common">Red alga</name>
    <name type="synonym">Porphyridium cruentum</name>
    <dbReference type="NCBI Taxonomy" id="35688"/>
    <lineage>
        <taxon>Eukaryota</taxon>
        <taxon>Rhodophyta</taxon>
        <taxon>Bangiophyceae</taxon>
        <taxon>Porphyridiales</taxon>
        <taxon>Porphyridiaceae</taxon>
        <taxon>Porphyridium</taxon>
    </lineage>
</organism>
<dbReference type="PANTHER" id="PTHR48083">
    <property type="entry name" value="MEDIUM-CHAIN SPECIFIC ACYL-COA DEHYDROGENASE, MITOCHONDRIAL-RELATED"/>
    <property type="match status" value="1"/>
</dbReference>
<dbReference type="InterPro" id="IPR009100">
    <property type="entry name" value="AcylCoA_DH/oxidase_NM_dom_sf"/>
</dbReference>
<evidence type="ECO:0000256" key="1">
    <source>
        <dbReference type="ARBA" id="ARBA00001974"/>
    </source>
</evidence>
<comment type="catalytic activity">
    <reaction evidence="20">
        <text>hexacosanoyl-CoA + oxidized [electron-transfer flavoprotein] + H(+) = (2E)-hexacosenoyl-CoA + reduced [electron-transfer flavoprotein]</text>
        <dbReference type="Rhea" id="RHEA:48216"/>
        <dbReference type="Rhea" id="RHEA-COMP:10685"/>
        <dbReference type="Rhea" id="RHEA-COMP:10686"/>
        <dbReference type="ChEBI" id="CHEBI:15378"/>
        <dbReference type="ChEBI" id="CHEBI:57692"/>
        <dbReference type="ChEBI" id="CHEBI:58307"/>
        <dbReference type="ChEBI" id="CHEBI:64868"/>
        <dbReference type="ChEBI" id="CHEBI:74281"/>
    </reaction>
    <physiologicalReaction direction="left-to-right" evidence="20">
        <dbReference type="Rhea" id="RHEA:48217"/>
    </physiologicalReaction>
</comment>
<dbReference type="Proteomes" id="UP000324585">
    <property type="component" value="Unassembled WGS sequence"/>
</dbReference>
<evidence type="ECO:0000256" key="15">
    <source>
        <dbReference type="ARBA" id="ARBA00046026"/>
    </source>
</evidence>
<feature type="domain" description="Acyl-CoA dehydrogenase/oxidase N-terminal" evidence="26">
    <location>
        <begin position="519"/>
        <end position="604"/>
    </location>
</feature>
<evidence type="ECO:0000256" key="14">
    <source>
        <dbReference type="ARBA" id="ARBA00040622"/>
    </source>
</evidence>
<evidence type="ECO:0000259" key="24">
    <source>
        <dbReference type="Pfam" id="PF01636"/>
    </source>
</evidence>
<evidence type="ECO:0000256" key="19">
    <source>
        <dbReference type="ARBA" id="ARBA00048395"/>
    </source>
</evidence>
<evidence type="ECO:0000256" key="13">
    <source>
        <dbReference type="ARBA" id="ARBA00023140"/>
    </source>
</evidence>
<dbReference type="Gene3D" id="1.20.140.10">
    <property type="entry name" value="Butyryl-CoA Dehydrogenase, subunit A, domain 3"/>
    <property type="match status" value="1"/>
</dbReference>
<dbReference type="InterPro" id="IPR041726">
    <property type="entry name" value="ACAD10_11_N"/>
</dbReference>
<protein>
    <recommendedName>
        <fullName evidence="14">Acyl-CoA dehydrogenase family member 11</fullName>
    </recommendedName>
</protein>
<comment type="similarity">
    <text evidence="5">Belongs to the acyl-CoA dehydrogenase family.</text>
</comment>
<evidence type="ECO:0000256" key="16">
    <source>
        <dbReference type="ARBA" id="ARBA00047443"/>
    </source>
</evidence>
<gene>
    <name evidence="27" type="ORF">FVE85_2512</name>
</gene>
<dbReference type="InterPro" id="IPR002575">
    <property type="entry name" value="Aminoglycoside_PTrfase"/>
</dbReference>
<keyword evidence="12" id="KW-0472">Membrane</keyword>
<keyword evidence="28" id="KW-1185">Reference proteome</keyword>
<dbReference type="Gene3D" id="3.30.200.20">
    <property type="entry name" value="Phosphorylase Kinase, domain 1"/>
    <property type="match status" value="1"/>
</dbReference>
<dbReference type="GO" id="GO:0050660">
    <property type="term" value="F:flavin adenine dinucleotide binding"/>
    <property type="evidence" value="ECO:0007669"/>
    <property type="project" value="InterPro"/>
</dbReference>
<evidence type="ECO:0000313" key="28">
    <source>
        <dbReference type="Proteomes" id="UP000324585"/>
    </source>
</evidence>
<dbReference type="Gene3D" id="2.40.110.10">
    <property type="entry name" value="Butyryl-CoA Dehydrogenase, subunit A, domain 2"/>
    <property type="match status" value="1"/>
</dbReference>
<evidence type="ECO:0000256" key="12">
    <source>
        <dbReference type="ARBA" id="ARBA00023136"/>
    </source>
</evidence>
<comment type="catalytic activity">
    <reaction evidence="21">
        <text>eicosanoyl-CoA + oxidized [electron-transfer flavoprotein] + H(+) = (2E)-eicosenoyl-CoA + reduced [electron-transfer flavoprotein]</text>
        <dbReference type="Rhea" id="RHEA:47236"/>
        <dbReference type="Rhea" id="RHEA-COMP:10685"/>
        <dbReference type="Rhea" id="RHEA-COMP:10686"/>
        <dbReference type="ChEBI" id="CHEBI:15378"/>
        <dbReference type="ChEBI" id="CHEBI:57380"/>
        <dbReference type="ChEBI" id="CHEBI:57692"/>
        <dbReference type="ChEBI" id="CHEBI:58307"/>
        <dbReference type="ChEBI" id="CHEBI:74691"/>
    </reaction>
    <physiologicalReaction direction="left-to-right" evidence="21">
        <dbReference type="Rhea" id="RHEA:47237"/>
    </physiologicalReaction>
</comment>
<dbReference type="InterPro" id="IPR011009">
    <property type="entry name" value="Kinase-like_dom_sf"/>
</dbReference>
<evidence type="ECO:0000256" key="17">
    <source>
        <dbReference type="ARBA" id="ARBA00048020"/>
    </source>
</evidence>
<evidence type="ECO:0000256" key="21">
    <source>
        <dbReference type="ARBA" id="ARBA00049140"/>
    </source>
</evidence>
<dbReference type="InterPro" id="IPR006091">
    <property type="entry name" value="Acyl-CoA_Oxase/DH_mid-dom"/>
</dbReference>
<dbReference type="OrthoDB" id="434771at2759"/>
<dbReference type="Gene3D" id="1.10.540.10">
    <property type="entry name" value="Acyl-CoA dehydrogenase/oxidase, N-terminal domain"/>
    <property type="match status" value="1"/>
</dbReference>
<keyword evidence="9" id="KW-0276">Fatty acid metabolism</keyword>
<comment type="subcellular location">
    <subcellularLocation>
        <location evidence="3">Mitochondrion membrane</location>
    </subcellularLocation>
    <subcellularLocation>
        <location evidence="2">Peroxisome</location>
    </subcellularLocation>
</comment>
<evidence type="ECO:0000256" key="11">
    <source>
        <dbReference type="ARBA" id="ARBA00023098"/>
    </source>
</evidence>
<dbReference type="Pfam" id="PF01636">
    <property type="entry name" value="APH"/>
    <property type="match status" value="1"/>
</dbReference>
<name>A0A5J4YM77_PORPP</name>
<dbReference type="Pfam" id="PF02770">
    <property type="entry name" value="Acyl-CoA_dh_M"/>
    <property type="match status" value="1"/>
</dbReference>
<dbReference type="SUPFAM" id="SSF56645">
    <property type="entry name" value="Acyl-CoA dehydrogenase NM domain-like"/>
    <property type="match status" value="1"/>
</dbReference>
<evidence type="ECO:0000313" key="27">
    <source>
        <dbReference type="EMBL" id="KAA8491497.1"/>
    </source>
</evidence>
<evidence type="ECO:0000256" key="4">
    <source>
        <dbReference type="ARBA" id="ARBA00005005"/>
    </source>
</evidence>
<dbReference type="CDD" id="cd05154">
    <property type="entry name" value="ACAD10_11_N-like"/>
    <property type="match status" value="1"/>
</dbReference>
<dbReference type="InterPro" id="IPR009075">
    <property type="entry name" value="AcylCo_DH/oxidase_C"/>
</dbReference>
<reference evidence="28" key="1">
    <citation type="journal article" date="2019" name="Nat. Commun.">
        <title>Expansion of phycobilisome linker gene families in mesophilic red algae.</title>
        <authorList>
            <person name="Lee J."/>
            <person name="Kim D."/>
            <person name="Bhattacharya D."/>
            <person name="Yoon H.S."/>
        </authorList>
    </citation>
    <scope>NUCLEOTIDE SEQUENCE [LARGE SCALE GENOMIC DNA]</scope>
    <source>
        <strain evidence="28">CCMP 1328</strain>
    </source>
</reference>
<dbReference type="GO" id="GO:0033539">
    <property type="term" value="P:fatty acid beta-oxidation using acyl-CoA dehydrogenase"/>
    <property type="evidence" value="ECO:0007669"/>
    <property type="project" value="TreeGrafter"/>
</dbReference>
<comment type="caution">
    <text evidence="27">The sequence shown here is derived from an EMBL/GenBank/DDBJ whole genome shotgun (WGS) entry which is preliminary data.</text>
</comment>
<evidence type="ECO:0000256" key="2">
    <source>
        <dbReference type="ARBA" id="ARBA00004275"/>
    </source>
</evidence>
<proteinExistence type="inferred from homology"/>
<dbReference type="InterPro" id="IPR036250">
    <property type="entry name" value="AcylCo_DH-like_C"/>
</dbReference>
<evidence type="ECO:0000259" key="23">
    <source>
        <dbReference type="Pfam" id="PF00441"/>
    </source>
</evidence>
<evidence type="ECO:0000256" key="3">
    <source>
        <dbReference type="ARBA" id="ARBA00004325"/>
    </source>
</evidence>
<comment type="pathway">
    <text evidence="4">Lipid metabolism; fatty acid beta-oxidation.</text>
</comment>
<evidence type="ECO:0000259" key="25">
    <source>
        <dbReference type="Pfam" id="PF02770"/>
    </source>
</evidence>
<dbReference type="InterPro" id="IPR013786">
    <property type="entry name" value="AcylCoA_DH/ox_N"/>
</dbReference>
<dbReference type="InterPro" id="IPR050741">
    <property type="entry name" value="Acyl-CoA_dehydrogenase"/>
</dbReference>
<dbReference type="GO" id="GO:0003995">
    <property type="term" value="F:acyl-CoA dehydrogenase activity"/>
    <property type="evidence" value="ECO:0007669"/>
    <property type="project" value="TreeGrafter"/>
</dbReference>
<comment type="catalytic activity">
    <reaction evidence="16">
        <text>a 2,3-saturated acyl-CoA + oxidized [electron-transfer flavoprotein] + H(+) = a (2E)-enoyl-CoA + reduced [electron-transfer flavoprotein]</text>
        <dbReference type="Rhea" id="RHEA:44704"/>
        <dbReference type="Rhea" id="RHEA-COMP:10685"/>
        <dbReference type="Rhea" id="RHEA-COMP:10686"/>
        <dbReference type="ChEBI" id="CHEBI:15378"/>
        <dbReference type="ChEBI" id="CHEBI:57692"/>
        <dbReference type="ChEBI" id="CHEBI:58307"/>
        <dbReference type="ChEBI" id="CHEBI:58856"/>
        <dbReference type="ChEBI" id="CHEBI:65111"/>
    </reaction>
    <physiologicalReaction direction="left-to-right" evidence="16">
        <dbReference type="Rhea" id="RHEA:44705"/>
    </physiologicalReaction>
</comment>
<evidence type="ECO:0000256" key="9">
    <source>
        <dbReference type="ARBA" id="ARBA00022832"/>
    </source>
</evidence>
<dbReference type="Pfam" id="PF02771">
    <property type="entry name" value="Acyl-CoA_dh_N"/>
    <property type="match status" value="1"/>
</dbReference>
<evidence type="ECO:0000256" key="8">
    <source>
        <dbReference type="ARBA" id="ARBA00022827"/>
    </source>
</evidence>
<comment type="catalytic activity">
    <reaction evidence="18">
        <text>tetracosanoyl-CoA + oxidized [electron-transfer flavoprotein] + H(+) = (2E)-tetracosenoyl-CoA + reduced [electron-transfer flavoprotein]</text>
        <dbReference type="Rhea" id="RHEA:47232"/>
        <dbReference type="Rhea" id="RHEA-COMP:10685"/>
        <dbReference type="Rhea" id="RHEA-COMP:10686"/>
        <dbReference type="ChEBI" id="CHEBI:15378"/>
        <dbReference type="ChEBI" id="CHEBI:57692"/>
        <dbReference type="ChEBI" id="CHEBI:58307"/>
        <dbReference type="ChEBI" id="CHEBI:65052"/>
        <dbReference type="ChEBI" id="CHEBI:74693"/>
    </reaction>
    <physiologicalReaction direction="left-to-right" evidence="18">
        <dbReference type="Rhea" id="RHEA:47233"/>
    </physiologicalReaction>
</comment>
<dbReference type="PANTHER" id="PTHR48083:SF13">
    <property type="entry name" value="ACYL-COA DEHYDROGENASE FAMILY MEMBER 11"/>
    <property type="match status" value="1"/>
</dbReference>
<feature type="domain" description="Acyl-CoA oxidase/dehydrogenase middle" evidence="25">
    <location>
        <begin position="608"/>
        <end position="725"/>
    </location>
</feature>
<dbReference type="SUPFAM" id="SSF47203">
    <property type="entry name" value="Acyl-CoA dehydrogenase C-terminal domain-like"/>
    <property type="match status" value="1"/>
</dbReference>
<feature type="region of interest" description="Disordered" evidence="22">
    <location>
        <begin position="1"/>
        <end position="24"/>
    </location>
</feature>
<comment type="cofactor">
    <cofactor evidence="1">
        <name>FAD</name>
        <dbReference type="ChEBI" id="CHEBI:57692"/>
    </cofactor>
</comment>
<dbReference type="GO" id="GO:0031966">
    <property type="term" value="C:mitochondrial membrane"/>
    <property type="evidence" value="ECO:0007669"/>
    <property type="project" value="UniProtKB-SubCell"/>
</dbReference>
<comment type="subunit">
    <text evidence="6">Homodimer.</text>
</comment>
<evidence type="ECO:0000256" key="22">
    <source>
        <dbReference type="SAM" id="MobiDB-lite"/>
    </source>
</evidence>
<dbReference type="Pfam" id="PF00441">
    <property type="entry name" value="Acyl-CoA_dh_1"/>
    <property type="match status" value="1"/>
</dbReference>